<evidence type="ECO:0000313" key="2">
    <source>
        <dbReference type="EMBL" id="KKZ12049.1"/>
    </source>
</evidence>
<dbReference type="CDD" id="cd19096">
    <property type="entry name" value="AKR_Fe-S_oxidoreductase"/>
    <property type="match status" value="1"/>
</dbReference>
<dbReference type="InterPro" id="IPR036812">
    <property type="entry name" value="NAD(P)_OxRdtase_dom_sf"/>
</dbReference>
<dbReference type="InterPro" id="IPR053135">
    <property type="entry name" value="AKR2_Oxidoreductase"/>
</dbReference>
<dbReference type="EMBL" id="JXQG01000031">
    <property type="protein sequence ID" value="KKZ12049.1"/>
    <property type="molecule type" value="Genomic_DNA"/>
</dbReference>
<name>A0A0G2IW75_9SYNE</name>
<reference evidence="2 3" key="1">
    <citation type="submission" date="2015-01" db="EMBL/GenBank/DDBJ databases">
        <title>Lifestyle Evolution in Cyanobacterial Symbionts of Sponges.</title>
        <authorList>
            <person name="Burgsdorf I."/>
            <person name="Slaby B.M."/>
            <person name="Handley K.M."/>
            <person name="Haber M."/>
            <person name="Blom J."/>
            <person name="Marshall C.W."/>
            <person name="Gilbert J.A."/>
            <person name="Hentschel U."/>
            <person name="Steindler L."/>
        </authorList>
    </citation>
    <scope>NUCLEOTIDE SEQUENCE [LARGE SCALE GENOMIC DNA]</scope>
    <source>
        <strain evidence="2">SP3</strain>
    </source>
</reference>
<dbReference type="Pfam" id="PF00248">
    <property type="entry name" value="Aldo_ket_red"/>
    <property type="match status" value="1"/>
</dbReference>
<dbReference type="Proteomes" id="UP000035067">
    <property type="component" value="Unassembled WGS sequence"/>
</dbReference>
<feature type="domain" description="NADP-dependent oxidoreductase" evidence="1">
    <location>
        <begin position="23"/>
        <end position="217"/>
    </location>
</feature>
<dbReference type="SUPFAM" id="SSF51430">
    <property type="entry name" value="NAD(P)-linked oxidoreductase"/>
    <property type="match status" value="1"/>
</dbReference>
<evidence type="ECO:0000259" key="1">
    <source>
        <dbReference type="Pfam" id="PF00248"/>
    </source>
</evidence>
<dbReference type="PANTHER" id="PTHR43312">
    <property type="entry name" value="D-THREO-ALDOSE 1-DEHYDROGENASE"/>
    <property type="match status" value="1"/>
</dbReference>
<dbReference type="Gene3D" id="3.20.20.100">
    <property type="entry name" value="NADP-dependent oxidoreductase domain"/>
    <property type="match status" value="1"/>
</dbReference>
<protein>
    <submittedName>
        <fullName evidence="2">Aldo/keto reductase</fullName>
    </submittedName>
</protein>
<organism evidence="2 3">
    <name type="scientific">Candidatus Synechococcus spongiarum SP3</name>
    <dbReference type="NCBI Taxonomy" id="1604020"/>
    <lineage>
        <taxon>Bacteria</taxon>
        <taxon>Bacillati</taxon>
        <taxon>Cyanobacteriota</taxon>
        <taxon>Cyanophyceae</taxon>
        <taxon>Synechococcales</taxon>
        <taxon>Synechococcaceae</taxon>
        <taxon>Synechococcus</taxon>
    </lineage>
</organism>
<sequence>MKRSIPTVPCRRFGRTGLNVPVLSLGGMRFQQSWSDLDWDQIPDDNQTNVEALLRRTRTLGMHHVETARHYGSSERQLGRAFAVAPDPRRIVQTKAPPRQDARQFEAELEESMALLGCRRIDLLAIHGINLPEHLEQTICPGGCLQVVQRWQREGRIGHVGFSTHGPTDLIVAAIETDAFDYVNLHWYYIRQDNHSAIAAAQRHDMGVFIISPTDKGGHLHSPSACLLELCAPLHPIVFNDLFCLAQPGVHTISVGAAHPGDLQLHMEAVAQLESAPRLLPPILQRLEGEKQKRLGPEWVRSWRQGLPHWQDTPGKLNLAVLLWLYNLWSAWDLDSYVQARYGLMSSDNHWFPGCNANALDESVSPESLRRALRDSPWTERILTILRRLKARFGQSKGQRLSSA</sequence>
<dbReference type="AlphaFoldDB" id="A0A0G2IW75"/>
<comment type="caution">
    <text evidence="2">The sequence shown here is derived from an EMBL/GenBank/DDBJ whole genome shotgun (WGS) entry which is preliminary data.</text>
</comment>
<dbReference type="PATRIC" id="fig|1604020.3.peg.850"/>
<proteinExistence type="predicted"/>
<dbReference type="InterPro" id="IPR023210">
    <property type="entry name" value="NADP_OxRdtase_dom"/>
</dbReference>
<accession>A0A0G2IW75</accession>
<gene>
    <name evidence="2" type="ORF">TE42_05970</name>
</gene>
<dbReference type="PANTHER" id="PTHR43312:SF2">
    <property type="entry name" value="OXIDOREDUCTASE"/>
    <property type="match status" value="1"/>
</dbReference>
<evidence type="ECO:0000313" key="3">
    <source>
        <dbReference type="Proteomes" id="UP000035067"/>
    </source>
</evidence>